<dbReference type="Proteomes" id="UP000554286">
    <property type="component" value="Unassembled WGS sequence"/>
</dbReference>
<feature type="compositionally biased region" description="Basic and acidic residues" evidence="1">
    <location>
        <begin position="16"/>
        <end position="28"/>
    </location>
</feature>
<dbReference type="AlphaFoldDB" id="A0A7W6WC86"/>
<sequence>GPGAPDVTDTDAPDTDGDRKTHQGEISP</sequence>
<comment type="caution">
    <text evidence="2">The sequence shown here is derived from an EMBL/GenBank/DDBJ whole genome shotgun (WGS) entry which is preliminary data.</text>
</comment>
<evidence type="ECO:0000256" key="1">
    <source>
        <dbReference type="SAM" id="MobiDB-lite"/>
    </source>
</evidence>
<protein>
    <submittedName>
        <fullName evidence="2">Uncharacterized protein</fullName>
    </submittedName>
</protein>
<feature type="region of interest" description="Disordered" evidence="1">
    <location>
        <begin position="1"/>
        <end position="28"/>
    </location>
</feature>
<evidence type="ECO:0000313" key="2">
    <source>
        <dbReference type="EMBL" id="MBB4268326.1"/>
    </source>
</evidence>
<accession>A0A7W6WC86</accession>
<dbReference type="EMBL" id="JACIGK010000098">
    <property type="protein sequence ID" value="MBB4268326.1"/>
    <property type="molecule type" value="Genomic_DNA"/>
</dbReference>
<feature type="non-terminal residue" evidence="2">
    <location>
        <position position="1"/>
    </location>
</feature>
<organism evidence="2 3">
    <name type="scientific">Roseospira visakhapatnamensis</name>
    <dbReference type="NCBI Taxonomy" id="390880"/>
    <lineage>
        <taxon>Bacteria</taxon>
        <taxon>Pseudomonadati</taxon>
        <taxon>Pseudomonadota</taxon>
        <taxon>Alphaproteobacteria</taxon>
        <taxon>Rhodospirillales</taxon>
        <taxon>Rhodospirillaceae</taxon>
        <taxon>Roseospira</taxon>
    </lineage>
</organism>
<reference evidence="2 3" key="1">
    <citation type="submission" date="2020-08" db="EMBL/GenBank/DDBJ databases">
        <title>Genome sequencing of Purple Non-Sulfur Bacteria from various extreme environments.</title>
        <authorList>
            <person name="Mayer M."/>
        </authorList>
    </citation>
    <scope>NUCLEOTIDE SEQUENCE [LARGE SCALE GENOMIC DNA]</scope>
    <source>
        <strain evidence="2 3">JA131</strain>
    </source>
</reference>
<proteinExistence type="predicted"/>
<evidence type="ECO:0000313" key="3">
    <source>
        <dbReference type="Proteomes" id="UP000554286"/>
    </source>
</evidence>
<gene>
    <name evidence="2" type="ORF">GGD89_003993</name>
</gene>
<name>A0A7W6WC86_9PROT</name>
<keyword evidence="3" id="KW-1185">Reference proteome</keyword>